<dbReference type="CDD" id="cd09756">
    <property type="entry name" value="Cas5_I-E"/>
    <property type="match status" value="1"/>
</dbReference>
<dbReference type="NCBIfam" id="TIGR02593">
    <property type="entry name" value="CRISPR_cas5"/>
    <property type="match status" value="1"/>
</dbReference>
<gene>
    <name evidence="2" type="primary">cas5e</name>
    <name evidence="2" type="ORF">ACFHYQ_08710</name>
</gene>
<dbReference type="EMBL" id="JBHMQT010000013">
    <property type="protein sequence ID" value="MFC0862376.1"/>
    <property type="molecule type" value="Genomic_DNA"/>
</dbReference>
<dbReference type="Gene3D" id="3.30.70.2660">
    <property type="match status" value="1"/>
</dbReference>
<keyword evidence="3" id="KW-1185">Reference proteome</keyword>
<proteinExistence type="predicted"/>
<dbReference type="Pfam" id="PF09704">
    <property type="entry name" value="Cas_Cas5d"/>
    <property type="match status" value="1"/>
</dbReference>
<name>A0ABV6U5I4_9ACTN</name>
<accession>A0ABV6U5I4</accession>
<evidence type="ECO:0000313" key="2">
    <source>
        <dbReference type="EMBL" id="MFC0862376.1"/>
    </source>
</evidence>
<dbReference type="RefSeq" id="WP_394300590.1">
    <property type="nucleotide sequence ID" value="NZ_JBHMQT010000013.1"/>
</dbReference>
<dbReference type="InterPro" id="IPR021124">
    <property type="entry name" value="CRISPR-assoc_prot_Cas5"/>
</dbReference>
<evidence type="ECO:0000313" key="3">
    <source>
        <dbReference type="Proteomes" id="UP001589870"/>
    </source>
</evidence>
<dbReference type="InterPro" id="IPR010147">
    <property type="entry name" value="CRISPR-assoc_prot_CasD"/>
</dbReference>
<protein>
    <submittedName>
        <fullName evidence="2">Type I-E CRISPR-associated protein Cas5/CasD</fullName>
    </submittedName>
</protein>
<dbReference type="NCBIfam" id="TIGR01868">
    <property type="entry name" value="casD_Cas5e"/>
    <property type="match status" value="1"/>
</dbReference>
<dbReference type="InterPro" id="IPR013422">
    <property type="entry name" value="CRISPR-assoc_prot_Cas5_N"/>
</dbReference>
<organism evidence="2 3">
    <name type="scientific">Sphaerimonospora cavernae</name>
    <dbReference type="NCBI Taxonomy" id="1740611"/>
    <lineage>
        <taxon>Bacteria</taxon>
        <taxon>Bacillati</taxon>
        <taxon>Actinomycetota</taxon>
        <taxon>Actinomycetes</taxon>
        <taxon>Streptosporangiales</taxon>
        <taxon>Streptosporangiaceae</taxon>
        <taxon>Sphaerimonospora</taxon>
    </lineage>
</organism>
<reference evidence="2 3" key="1">
    <citation type="submission" date="2024-09" db="EMBL/GenBank/DDBJ databases">
        <authorList>
            <person name="Sun Q."/>
            <person name="Mori K."/>
        </authorList>
    </citation>
    <scope>NUCLEOTIDE SEQUENCE [LARGE SCALE GENOMIC DNA]</scope>
    <source>
        <strain evidence="2 3">TBRC 1851</strain>
    </source>
</reference>
<comment type="caution">
    <text evidence="2">The sequence shown here is derived from an EMBL/GenBank/DDBJ whole genome shotgun (WGS) entry which is preliminary data.</text>
</comment>
<dbReference type="Proteomes" id="UP001589870">
    <property type="component" value="Unassembled WGS sequence"/>
</dbReference>
<evidence type="ECO:0000256" key="1">
    <source>
        <dbReference type="ARBA" id="ARBA00023118"/>
    </source>
</evidence>
<sequence>MTLSLALCLDAPMQSWGIRSRFTVRETTREPTKSGIVGLLGAALGIPRDDEKQLRRLASLRMAVRVDREGILERDYHTAQNVPTTAGTGHRTVVSERCYLADALFLVVLEGDEATLTKAAAAVQRPHWPLCFGRKPFVPARPLTRTGRPGEPRTGEGLQEMPLDTVLREHPWLETHPKANDRALADLQRGEATELRTMIECDATVPGAEPRHDQPISLVRHDRRFTTRSVLSGYVTLSKEMISAGDSGVSEQAQD</sequence>
<keyword evidence="1" id="KW-0051">Antiviral defense</keyword>